<dbReference type="Proteomes" id="UP001499854">
    <property type="component" value="Unassembled WGS sequence"/>
</dbReference>
<reference evidence="2 3" key="1">
    <citation type="journal article" date="2019" name="Int. J. Syst. Evol. Microbiol.">
        <title>The Global Catalogue of Microorganisms (GCM) 10K type strain sequencing project: providing services to taxonomists for standard genome sequencing and annotation.</title>
        <authorList>
            <consortium name="The Broad Institute Genomics Platform"/>
            <consortium name="The Broad Institute Genome Sequencing Center for Infectious Disease"/>
            <person name="Wu L."/>
            <person name="Ma J."/>
        </authorList>
    </citation>
    <scope>NUCLEOTIDE SEQUENCE [LARGE SCALE GENOMIC DNA]</scope>
    <source>
        <strain evidence="2 3">JCM 16013</strain>
    </source>
</reference>
<keyword evidence="3" id="KW-1185">Reference proteome</keyword>
<dbReference type="SUPFAM" id="SSF48371">
    <property type="entry name" value="ARM repeat"/>
    <property type="match status" value="1"/>
</dbReference>
<comment type="caution">
    <text evidence="2">The sequence shown here is derived from an EMBL/GenBank/DDBJ whole genome shotgun (WGS) entry which is preliminary data.</text>
</comment>
<evidence type="ECO:0000313" key="3">
    <source>
        <dbReference type="Proteomes" id="UP001499854"/>
    </source>
</evidence>
<dbReference type="RefSeq" id="WP_344657210.1">
    <property type="nucleotide sequence ID" value="NZ_BAAAQM010000012.1"/>
</dbReference>
<name>A0ABN2RC94_9ACTN</name>
<evidence type="ECO:0008006" key="4">
    <source>
        <dbReference type="Google" id="ProtNLM"/>
    </source>
</evidence>
<proteinExistence type="predicted"/>
<protein>
    <recommendedName>
        <fullName evidence="4">HEAT repeat domain-containing protein</fullName>
    </recommendedName>
</protein>
<organism evidence="2 3">
    <name type="scientific">Catenulispora subtropica</name>
    <dbReference type="NCBI Taxonomy" id="450798"/>
    <lineage>
        <taxon>Bacteria</taxon>
        <taxon>Bacillati</taxon>
        <taxon>Actinomycetota</taxon>
        <taxon>Actinomycetes</taxon>
        <taxon>Catenulisporales</taxon>
        <taxon>Catenulisporaceae</taxon>
        <taxon>Catenulispora</taxon>
    </lineage>
</organism>
<feature type="region of interest" description="Disordered" evidence="1">
    <location>
        <begin position="349"/>
        <end position="368"/>
    </location>
</feature>
<evidence type="ECO:0000256" key="1">
    <source>
        <dbReference type="SAM" id="MobiDB-lite"/>
    </source>
</evidence>
<dbReference type="EMBL" id="BAAAQM010000012">
    <property type="protein sequence ID" value="GAA1966797.1"/>
    <property type="molecule type" value="Genomic_DNA"/>
</dbReference>
<dbReference type="InterPro" id="IPR016024">
    <property type="entry name" value="ARM-type_fold"/>
</dbReference>
<sequence>MTIQEPNPAMTLPPDERPTPDAILMQTKWSDLEHARGCADDLPRELRRFLDNNIMARTYAVAECLEVVSHQNSIYQATTPVALYVAALLADPRTGALEIISRDGKLPLLREVLIDWLGWIAADASDEVLAISRRHGFGEYPAQTILRAARPALLRAVLAFTGDPQPIVRRAAATAALHIVDVPEGYREHHDQLRQLAIKMLEAETGSYCDDETLNSLNDWCAALDELQADEPPRSSRYHFPRRWAYEDLNDLPLWLVFRTVIAERFQTVPEAPQAKPLFADPPRVGWDDRGFLRDFYNDILHQDTCDPHTADGVPLLVAIAVDDRVPPQQRFDAVELLFDIATVSGRHEAESWPNTPPHADPRSEEKASAAVQAYLPELLARWNSECPAVQMALAALAVVSPTARTAPALTARLKRYLDQHPAGTDAGDFTRFVLDLASDDEHRIVDSVETLTDAYWRGTSREAPLRSRAFHLLEQMLTKVKRQLTAEAIARG</sequence>
<gene>
    <name evidence="2" type="ORF">GCM10009838_25820</name>
</gene>
<evidence type="ECO:0000313" key="2">
    <source>
        <dbReference type="EMBL" id="GAA1966797.1"/>
    </source>
</evidence>
<accession>A0ABN2RC94</accession>